<evidence type="ECO:0000259" key="3">
    <source>
        <dbReference type="PROSITE" id="PS50838"/>
    </source>
</evidence>
<dbReference type="GeneID" id="101577454"/>
<name>A0A6P3FCZ6_OCTDE</name>
<dbReference type="InterPro" id="IPR021072">
    <property type="entry name" value="MAGE_N"/>
</dbReference>
<evidence type="ECO:0000313" key="5">
    <source>
        <dbReference type="RefSeq" id="XP_004635163.3"/>
    </source>
</evidence>
<organism evidence="4 5">
    <name type="scientific">Octodon degus</name>
    <name type="common">Degu</name>
    <name type="synonym">Sciurus degus</name>
    <dbReference type="NCBI Taxonomy" id="10160"/>
    <lineage>
        <taxon>Eukaryota</taxon>
        <taxon>Metazoa</taxon>
        <taxon>Chordata</taxon>
        <taxon>Craniata</taxon>
        <taxon>Vertebrata</taxon>
        <taxon>Euteleostomi</taxon>
        <taxon>Mammalia</taxon>
        <taxon>Eutheria</taxon>
        <taxon>Euarchontoglires</taxon>
        <taxon>Glires</taxon>
        <taxon>Rodentia</taxon>
        <taxon>Hystricomorpha</taxon>
        <taxon>Octodontidae</taxon>
        <taxon>Octodon</taxon>
    </lineage>
</organism>
<dbReference type="InterPro" id="IPR002190">
    <property type="entry name" value="MHD_dom"/>
</dbReference>
<evidence type="ECO:0000313" key="4">
    <source>
        <dbReference type="Proteomes" id="UP000515203"/>
    </source>
</evidence>
<protein>
    <submittedName>
        <fullName evidence="5">Melanoma-associated antigen B17</fullName>
    </submittedName>
</protein>
<proteinExistence type="predicted"/>
<keyword evidence="1" id="KW-0825">Tumor antigen</keyword>
<feature type="compositionally biased region" description="Basic residues" evidence="2">
    <location>
        <begin position="1"/>
        <end position="17"/>
    </location>
</feature>
<sequence>MPRGQKSKLRAREKRRQAREQNQGSQGAQDPASEKEKSPSSSAAGLQSTNPGPGAVGGPQGPQRAQATSSLAAAVSSDKGVKCPEKQRPDVSRLFVLEQATQDPLNRMVNMLVHYLLYKYKTKEIIFKADMLKVINRKYKKHFPEILQKAIERTELIFGLDLKEIGPSGHSYVLVTKLGLSSQESVSEGWSFPKNGLLMPLLGVIFINGNNAAEQDVWQFLGMLGVFDGKEHFIFGNPRKFITKDLVREGYVVYRQVAGSTPPRYEFLWGPRAYAETSKMQVLKFLAKLSNTDPSSYTDLYEEALKEEEEQAQARSAARASRALAAEARGRKPSQQ</sequence>
<feature type="compositionally biased region" description="Low complexity" evidence="2">
    <location>
        <begin position="313"/>
        <end position="327"/>
    </location>
</feature>
<dbReference type="GO" id="GO:0005634">
    <property type="term" value="C:nucleus"/>
    <property type="evidence" value="ECO:0007669"/>
    <property type="project" value="TreeGrafter"/>
</dbReference>
<keyword evidence="4" id="KW-1185">Reference proteome</keyword>
<feature type="region of interest" description="Disordered" evidence="2">
    <location>
        <begin position="311"/>
        <end position="336"/>
    </location>
</feature>
<dbReference type="Pfam" id="PF12440">
    <property type="entry name" value="MAGE_N"/>
    <property type="match status" value="1"/>
</dbReference>
<feature type="domain" description="MAGE" evidence="3">
    <location>
        <begin position="105"/>
        <end position="304"/>
    </location>
</feature>
<dbReference type="CTD" id="645864"/>
<dbReference type="FunFam" id="1.10.10.1210:FF:000001">
    <property type="entry name" value="melanoma-associated antigen D1"/>
    <property type="match status" value="1"/>
</dbReference>
<evidence type="ECO:0000256" key="2">
    <source>
        <dbReference type="SAM" id="MobiDB-lite"/>
    </source>
</evidence>
<dbReference type="InterPro" id="IPR037445">
    <property type="entry name" value="MAGE"/>
</dbReference>
<dbReference type="SMART" id="SM01373">
    <property type="entry name" value="MAGE"/>
    <property type="match status" value="1"/>
</dbReference>
<dbReference type="RefSeq" id="XP_004635163.3">
    <property type="nucleotide sequence ID" value="XM_004635106.3"/>
</dbReference>
<dbReference type="InParanoid" id="A0A6P3FCZ6"/>
<accession>A0A6P3FCZ6</accession>
<dbReference type="Gene3D" id="1.10.10.1200">
    <property type="entry name" value="MAGE homology domain, winged helix WH1 motif"/>
    <property type="match status" value="1"/>
</dbReference>
<feature type="region of interest" description="Disordered" evidence="2">
    <location>
        <begin position="1"/>
        <end position="85"/>
    </location>
</feature>
<reference evidence="5" key="1">
    <citation type="submission" date="2025-08" db="UniProtKB">
        <authorList>
            <consortium name="RefSeq"/>
        </authorList>
    </citation>
    <scope>IDENTIFICATION</scope>
</reference>
<dbReference type="GO" id="GO:0000122">
    <property type="term" value="P:negative regulation of transcription by RNA polymerase II"/>
    <property type="evidence" value="ECO:0007669"/>
    <property type="project" value="TreeGrafter"/>
</dbReference>
<gene>
    <name evidence="5" type="primary">Mageb17</name>
</gene>
<dbReference type="PROSITE" id="PS50838">
    <property type="entry name" value="MAGE"/>
    <property type="match status" value="1"/>
</dbReference>
<dbReference type="Proteomes" id="UP000515203">
    <property type="component" value="Unplaced"/>
</dbReference>
<dbReference type="InterPro" id="IPR041898">
    <property type="entry name" value="MAGE_WH1"/>
</dbReference>
<dbReference type="InterPro" id="IPR041899">
    <property type="entry name" value="MAGE_WH2"/>
</dbReference>
<dbReference type="SMART" id="SM01392">
    <property type="entry name" value="MAGE_N"/>
    <property type="match status" value="1"/>
</dbReference>
<dbReference type="Pfam" id="PF01454">
    <property type="entry name" value="MAGE"/>
    <property type="match status" value="1"/>
</dbReference>
<dbReference type="PANTHER" id="PTHR11736:SF164">
    <property type="entry name" value="MELANOMA-ASSOCIATED ANTIGEN B1"/>
    <property type="match status" value="1"/>
</dbReference>
<evidence type="ECO:0000256" key="1">
    <source>
        <dbReference type="ARBA" id="ARBA00084104"/>
    </source>
</evidence>
<dbReference type="AlphaFoldDB" id="A0A6P3FCZ6"/>
<dbReference type="FunFam" id="1.10.10.1200:FF:000007">
    <property type="entry name" value="Melanoma-associated antigen C2"/>
    <property type="match status" value="1"/>
</dbReference>
<dbReference type="OrthoDB" id="205198at2759"/>
<dbReference type="Gene3D" id="1.10.10.1210">
    <property type="entry name" value="MAGE homology domain, winged helix WH2 motif"/>
    <property type="match status" value="1"/>
</dbReference>
<dbReference type="PANTHER" id="PTHR11736">
    <property type="entry name" value="MELANOMA-ASSOCIATED ANTIGEN MAGE ANTIGEN"/>
    <property type="match status" value="1"/>
</dbReference>